<dbReference type="SUPFAM" id="SSF52540">
    <property type="entry name" value="P-loop containing nucleoside triphosphate hydrolases"/>
    <property type="match status" value="1"/>
</dbReference>
<evidence type="ECO:0000256" key="1">
    <source>
        <dbReference type="ARBA" id="ARBA00022741"/>
    </source>
</evidence>
<dbReference type="GO" id="GO:0042910">
    <property type="term" value="F:xenobiotic transmembrane transporter activity"/>
    <property type="evidence" value="ECO:0007669"/>
    <property type="project" value="TreeGrafter"/>
</dbReference>
<dbReference type="Gene3D" id="3.30.70.1320">
    <property type="entry name" value="Multidrug efflux transporter AcrB pore domain like"/>
    <property type="match status" value="1"/>
</dbReference>
<keyword evidence="1" id="KW-0547">Nucleotide-binding</keyword>
<protein>
    <submittedName>
        <fullName evidence="5">Multidrug efflux pump subunit AcrB</fullName>
    </submittedName>
</protein>
<feature type="transmembrane region" description="Helical" evidence="3">
    <location>
        <begin position="461"/>
        <end position="488"/>
    </location>
</feature>
<dbReference type="Pfam" id="PF00005">
    <property type="entry name" value="ABC_tran"/>
    <property type="match status" value="1"/>
</dbReference>
<dbReference type="InterPro" id="IPR001036">
    <property type="entry name" value="Acrflvin-R"/>
</dbReference>
<feature type="transmembrane region" description="Helical" evidence="3">
    <location>
        <begin position="1040"/>
        <end position="1058"/>
    </location>
</feature>
<reference evidence="5 6" key="1">
    <citation type="submission" date="2016-09" db="EMBL/GenBank/DDBJ databases">
        <authorList>
            <person name="Capua I."/>
            <person name="De Benedictis P."/>
            <person name="Joannis T."/>
            <person name="Lombin L.H."/>
            <person name="Cattoli G."/>
        </authorList>
    </citation>
    <scope>NUCLEOTIDE SEQUENCE [LARGE SCALE GENOMIC DNA]</scope>
    <source>
        <strain evidence="5 6">A7P-90m</strain>
    </source>
</reference>
<name>A0A1G6NHG8_9BACT</name>
<feature type="transmembrane region" description="Helical" evidence="3">
    <location>
        <begin position="1146"/>
        <end position="1163"/>
    </location>
</feature>
<organism evidence="5 6">
    <name type="scientific">Williamwhitmania taraxaci</name>
    <dbReference type="NCBI Taxonomy" id="1640674"/>
    <lineage>
        <taxon>Bacteria</taxon>
        <taxon>Pseudomonadati</taxon>
        <taxon>Bacteroidota</taxon>
        <taxon>Bacteroidia</taxon>
        <taxon>Bacteroidales</taxon>
        <taxon>Williamwhitmaniaceae</taxon>
        <taxon>Williamwhitmania</taxon>
    </lineage>
</organism>
<dbReference type="CDD" id="cd03264">
    <property type="entry name" value="ABC_drug_resistance_like"/>
    <property type="match status" value="1"/>
</dbReference>
<dbReference type="GO" id="GO:0005524">
    <property type="term" value="F:ATP binding"/>
    <property type="evidence" value="ECO:0007669"/>
    <property type="project" value="UniProtKB-KW"/>
</dbReference>
<feature type="transmembrane region" description="Helical" evidence="3">
    <location>
        <begin position="9"/>
        <end position="26"/>
    </location>
</feature>
<dbReference type="SUPFAM" id="SSF82714">
    <property type="entry name" value="Multidrug efflux transporter AcrB TolC docking domain, DN and DC subdomains"/>
    <property type="match status" value="1"/>
</dbReference>
<feature type="transmembrane region" description="Helical" evidence="3">
    <location>
        <begin position="1064"/>
        <end position="1085"/>
    </location>
</feature>
<feature type="transmembrane region" description="Helical" evidence="3">
    <location>
        <begin position="896"/>
        <end position="915"/>
    </location>
</feature>
<feature type="domain" description="ABC transporter" evidence="4">
    <location>
        <begin position="1279"/>
        <end position="1512"/>
    </location>
</feature>
<feature type="transmembrane region" description="Helical" evidence="3">
    <location>
        <begin position="382"/>
        <end position="407"/>
    </location>
</feature>
<dbReference type="Gene3D" id="3.40.50.300">
    <property type="entry name" value="P-loop containing nucleotide triphosphate hydrolases"/>
    <property type="match status" value="1"/>
</dbReference>
<dbReference type="InterPro" id="IPR027417">
    <property type="entry name" value="P-loop_NTPase"/>
</dbReference>
<feature type="transmembrane region" description="Helical" evidence="3">
    <location>
        <begin position="870"/>
        <end position="889"/>
    </location>
</feature>
<sequence length="1571" mass="174526">MDFIIKRKVFIGMFFIAITLLGYVSYKKLAVEIYPNVELPFLIVQVGSGIEVDPDYLEQKAIVPLEGVISTMEGIERITSSITPTYGIIIVSFKKNTNLKYSYLKLEQKVDQVKPTLPAGLFTQIVRFDASQFAGNFMELHVTGNGGLERLRNLVDKKVKNELENVEGVARVRIFGGKEKTIEVIVDPDACKAHGITTGDVRSALSSNQKQRTFVGKVQDGSSRMFVHMVAEYENVNDVGSIVVAKGPVFLKDVAQIYFGFKKEDSYSRINGQDAVTISITNDSQANMIELSHRTLAVIATLNEKLATQEVHIGVQSNSAETMENSIDDIADLAITGGFFAIYILWLFLGNIRIVSLIGLSIPISVYAAFNFFYAFDISINSLSLIGVALAVGMLVDNSVVVLENIFRHQSIPGSLADQSVLRGTGEVWRSIFASTLTTLAVFLPFTFSDIFLVKVLGFNVGISIVATLLISLIAALVLIPAITHFFISGGRKRVQTIQTIGLRHRLIQMYLALLKTGLRHPVATILSGVSLFFISLMLGLAFSVTSEEQAVTSQLKVFVTMQSGSSLETTDKTIRVIEGYLKEWPEVKQSSSRIQAANASISVELKEDFEKERDKRLIDLKNDLRQKTADLPNAMIDFEEAAGGGSGGGGARRGSGVESAAFAGMLGMGDNSESVILKGQDFRLLQKAADDLEFRLKSKTIWITQSIQPERPEVHLLFDQILLNELNIPLSEVGNALNNFSGEISTGIKFKQGNEEYDIIIKEKNTEEEKSKSRSARDLKVLPVKDLSGSEHDLQSVSEIEYATGKSEIMRVNQEKQVTLTFAYPEEAVNTREARDFYRAEIDQLVANYPLPSGVVAEIKHDQTDFSEYYFLIGAALLLIYMILASVFESLIAPLVLMFTIPLAAIGSILAIMLSGKSLLNSNALMGFIILIGVVVNNGIILLDYAKILRKRGFGKNRAIITSGISRVRPILITSLTTIVALVPLALGTKEYVATIGATFAITVIGGLSFSTILTLVFIPTCYSGLENGIEWIRNQTKVVQIIMLATLLFGSFSIYYMADGFLLKMGGITSLLIAVPALTHFLISSTRRAKTKLIADAEPIRIKIQNLVKVYERDGRFSREWNSGKRLVSRLVGSKELTLKAVLLNYRWQLPLLGFLIYFTYFRLEGLFMTFIFVHLTGLSLVNVFTPINKAFTAWKPLWGINRWIKSHLLKILVWGYMFMNLAVFYAKSSSVGLVVFLGIIWTLAIIIYLTARKLYNDQINVDRITGRMGGIRRAFYRLVKAIPFLGKRRQPFKALAGVSLEIETGMFGLLGPNGAGKTTMMRIICGILDQSYGKIFINGIDTLERREELQGLIGYLPQEFGTYENLTAWDYLDYQAMLKGITDEPTRLQRIEYVLKSVHMLEKKDQKIGSFSGGMKQRIGIAQILLHLPRILVVDEPTAGLDPRERIRFRNLLVDLSRERIVIFSTHVIEDISSSCNNVAVINKGALKYVGIPHDMTNLAEGFVWNFTIPMEEFEQFGEKALVVHHRLEGDLVRVRCVSALKPTPNAELVKPGLEDAYLCLLKNIVSA</sequence>
<dbReference type="PROSITE" id="PS50893">
    <property type="entry name" value="ABC_TRANSPORTER_2"/>
    <property type="match status" value="1"/>
</dbReference>
<evidence type="ECO:0000313" key="6">
    <source>
        <dbReference type="Proteomes" id="UP000199452"/>
    </source>
</evidence>
<feature type="transmembrane region" description="Helical" evidence="3">
    <location>
        <begin position="428"/>
        <end position="449"/>
    </location>
</feature>
<dbReference type="SUPFAM" id="SSF82693">
    <property type="entry name" value="Multidrug efflux transporter AcrB pore domain, PN1, PN2, PC1 and PC2 subdomains"/>
    <property type="match status" value="3"/>
</dbReference>
<feature type="transmembrane region" description="Helical" evidence="3">
    <location>
        <begin position="994"/>
        <end position="1020"/>
    </location>
</feature>
<accession>A0A1G6NHG8</accession>
<proteinExistence type="predicted"/>
<keyword evidence="3" id="KW-0472">Membrane</keyword>
<feature type="transmembrane region" description="Helical" evidence="3">
    <location>
        <begin position="523"/>
        <end position="545"/>
    </location>
</feature>
<evidence type="ECO:0000256" key="2">
    <source>
        <dbReference type="ARBA" id="ARBA00022840"/>
    </source>
</evidence>
<gene>
    <name evidence="5" type="ORF">SAMN05216323_104320</name>
</gene>
<feature type="transmembrane region" description="Helical" evidence="3">
    <location>
        <begin position="330"/>
        <end position="349"/>
    </location>
</feature>
<dbReference type="PRINTS" id="PR00702">
    <property type="entry name" value="ACRIFLAVINRP"/>
</dbReference>
<dbReference type="Gene3D" id="3.30.2090.10">
    <property type="entry name" value="Multidrug efflux transporter AcrB TolC docking domain, DN and DC subdomains"/>
    <property type="match status" value="2"/>
</dbReference>
<dbReference type="SUPFAM" id="SSF82866">
    <property type="entry name" value="Multidrug efflux transporter AcrB transmembrane domain"/>
    <property type="match status" value="2"/>
</dbReference>
<dbReference type="PANTHER" id="PTHR32063">
    <property type="match status" value="1"/>
</dbReference>
<dbReference type="InterPro" id="IPR003593">
    <property type="entry name" value="AAA+_ATPase"/>
</dbReference>
<dbReference type="InterPro" id="IPR017871">
    <property type="entry name" value="ABC_transporter-like_CS"/>
</dbReference>
<dbReference type="Gene3D" id="1.20.1640.10">
    <property type="entry name" value="Multidrug efflux transporter AcrB transmembrane domain"/>
    <property type="match status" value="2"/>
</dbReference>
<feature type="transmembrane region" description="Helical" evidence="3">
    <location>
        <begin position="1235"/>
        <end position="1254"/>
    </location>
</feature>
<keyword evidence="6" id="KW-1185">Reference proteome</keyword>
<dbReference type="GO" id="GO:0005886">
    <property type="term" value="C:plasma membrane"/>
    <property type="evidence" value="ECO:0007669"/>
    <property type="project" value="TreeGrafter"/>
</dbReference>
<keyword evidence="3" id="KW-1133">Transmembrane helix</keyword>
<dbReference type="Pfam" id="PF00873">
    <property type="entry name" value="ACR_tran"/>
    <property type="match status" value="1"/>
</dbReference>
<dbReference type="Gene3D" id="3.30.70.1430">
    <property type="entry name" value="Multidrug efflux transporter AcrB pore domain"/>
    <property type="match status" value="2"/>
</dbReference>
<dbReference type="InterPro" id="IPR027463">
    <property type="entry name" value="AcrB_DN_DC_subdom"/>
</dbReference>
<keyword evidence="2" id="KW-0067">ATP-binding</keyword>
<dbReference type="PROSITE" id="PS00211">
    <property type="entry name" value="ABC_TRANSPORTER_1"/>
    <property type="match status" value="1"/>
</dbReference>
<dbReference type="Proteomes" id="UP000199452">
    <property type="component" value="Unassembled WGS sequence"/>
</dbReference>
<dbReference type="PANTHER" id="PTHR32063:SF0">
    <property type="entry name" value="SWARMING MOTILITY PROTEIN SWRC"/>
    <property type="match status" value="1"/>
</dbReference>
<dbReference type="Gene3D" id="3.30.70.1440">
    <property type="entry name" value="Multidrug efflux transporter AcrB pore domain"/>
    <property type="match status" value="1"/>
</dbReference>
<evidence type="ECO:0000256" key="3">
    <source>
        <dbReference type="SAM" id="Phobius"/>
    </source>
</evidence>
<dbReference type="GO" id="GO:0016887">
    <property type="term" value="F:ATP hydrolysis activity"/>
    <property type="evidence" value="ECO:0007669"/>
    <property type="project" value="InterPro"/>
</dbReference>
<dbReference type="SMART" id="SM00382">
    <property type="entry name" value="AAA"/>
    <property type="match status" value="1"/>
</dbReference>
<dbReference type="RefSeq" id="WP_092439128.1">
    <property type="nucleotide sequence ID" value="NZ_FMYP01000043.1"/>
</dbReference>
<feature type="transmembrane region" description="Helical" evidence="3">
    <location>
        <begin position="927"/>
        <end position="947"/>
    </location>
</feature>
<evidence type="ECO:0000259" key="4">
    <source>
        <dbReference type="PROSITE" id="PS50893"/>
    </source>
</evidence>
<dbReference type="InterPro" id="IPR003439">
    <property type="entry name" value="ABC_transporter-like_ATP-bd"/>
</dbReference>
<dbReference type="EMBL" id="FMYP01000043">
    <property type="protein sequence ID" value="SDC67380.1"/>
    <property type="molecule type" value="Genomic_DNA"/>
</dbReference>
<feature type="transmembrane region" description="Helical" evidence="3">
    <location>
        <begin position="1169"/>
        <end position="1190"/>
    </location>
</feature>
<dbReference type="STRING" id="1640674.SAMN05216323_104320"/>
<keyword evidence="3" id="KW-0812">Transmembrane</keyword>
<evidence type="ECO:0000313" key="5">
    <source>
        <dbReference type="EMBL" id="SDC67380.1"/>
    </source>
</evidence>
<feature type="transmembrane region" description="Helical" evidence="3">
    <location>
        <begin position="354"/>
        <end position="376"/>
    </location>
</feature>
<feature type="transmembrane region" description="Helical" evidence="3">
    <location>
        <begin position="968"/>
        <end position="988"/>
    </location>
</feature>
<feature type="transmembrane region" description="Helical" evidence="3">
    <location>
        <begin position="1211"/>
        <end position="1229"/>
    </location>
</feature>
<dbReference type="OrthoDB" id="1108346at2"/>